<keyword evidence="3" id="KW-1185">Reference proteome</keyword>
<feature type="compositionally biased region" description="Basic residues" evidence="1">
    <location>
        <begin position="304"/>
        <end position="318"/>
    </location>
</feature>
<dbReference type="EMBL" id="KQ964248">
    <property type="protein sequence ID" value="KXJ93013.1"/>
    <property type="molecule type" value="Genomic_DNA"/>
</dbReference>
<accession>A0A136J783</accession>
<proteinExistence type="predicted"/>
<evidence type="ECO:0000313" key="3">
    <source>
        <dbReference type="Proteomes" id="UP000070501"/>
    </source>
</evidence>
<reference evidence="3" key="1">
    <citation type="submission" date="2016-02" db="EMBL/GenBank/DDBJ databases">
        <title>Draft genome sequence of Microdochium bolleyi, a fungal endophyte of beachgrass.</title>
        <authorList>
            <consortium name="DOE Joint Genome Institute"/>
            <person name="David A.S."/>
            <person name="May G."/>
            <person name="Haridas S."/>
            <person name="Lim J."/>
            <person name="Wang M."/>
            <person name="Labutti K."/>
            <person name="Lipzen A."/>
            <person name="Barry K."/>
            <person name="Grigoriev I.V."/>
        </authorList>
    </citation>
    <scope>NUCLEOTIDE SEQUENCE [LARGE SCALE GENOMIC DNA]</scope>
    <source>
        <strain evidence="3">J235TASD1</strain>
    </source>
</reference>
<dbReference type="AlphaFoldDB" id="A0A136J783"/>
<evidence type="ECO:0000256" key="1">
    <source>
        <dbReference type="SAM" id="MobiDB-lite"/>
    </source>
</evidence>
<evidence type="ECO:0000313" key="2">
    <source>
        <dbReference type="EMBL" id="KXJ93013.1"/>
    </source>
</evidence>
<organism evidence="2 3">
    <name type="scientific">Microdochium bolleyi</name>
    <dbReference type="NCBI Taxonomy" id="196109"/>
    <lineage>
        <taxon>Eukaryota</taxon>
        <taxon>Fungi</taxon>
        <taxon>Dikarya</taxon>
        <taxon>Ascomycota</taxon>
        <taxon>Pezizomycotina</taxon>
        <taxon>Sordariomycetes</taxon>
        <taxon>Xylariomycetidae</taxon>
        <taxon>Xylariales</taxon>
        <taxon>Microdochiaceae</taxon>
        <taxon>Microdochium</taxon>
    </lineage>
</organism>
<name>A0A136J783_9PEZI</name>
<protein>
    <submittedName>
        <fullName evidence="2">Uncharacterized protein</fullName>
    </submittedName>
</protein>
<dbReference type="InParanoid" id="A0A136J783"/>
<feature type="region of interest" description="Disordered" evidence="1">
    <location>
        <begin position="292"/>
        <end position="318"/>
    </location>
</feature>
<sequence length="318" mass="35330">MFKTSNPTCRKATVQKCRETYLNLPVTRRYPRPHLEVSTDVFRYDTVKLGSWRGARSQIAPTPHAVDPRSAERSFASLDKTKAPRTAQPVQQEPSPVLQQVCEVSDERRLHGQCGFQNVQGTSYYAHLRQWATNIKEKMDSLLSYLGHLYTSRELSSVPPFEQPQSTSGRSFDRTQAWPPTSLNSASRSSSCNNSCASSLFSSYSLSTSTSTVSPGLPEYGNDHQYIIDADRDIVMTEASLPDTSNDLYHYYYGGSTAVDEDGDVHMVGGYTRYDPGTLDAACEYIIATKGAKDQANRGSSRGGPKKRSGKKKPQKKK</sequence>
<feature type="region of interest" description="Disordered" evidence="1">
    <location>
        <begin position="156"/>
        <end position="190"/>
    </location>
</feature>
<dbReference type="Proteomes" id="UP000070501">
    <property type="component" value="Unassembled WGS sequence"/>
</dbReference>
<gene>
    <name evidence="2" type="ORF">Micbo1qcDRAFT_52746</name>
</gene>